<sequence>MNERFLGRRIAVIGGSGGIGAHLAASLSRQGATVYALDLRSADDPTAGVEFRTVDVLDEQSVIDVVSALYEGDDTPVELVNAAGIVENDVAAEDMPLETFDRVMGVNLRGVFIACKYFGRELLARGGGAIVNVASMSGNAVVNEPQKQSVYNTSKAGVSALTRSLAVEWGARGVRINAVSPGYVDTPLNALKKHMHAHWIEGTVVGRFATLDEISGAIEYLLSEEAAYCCGTELLIDGGFSLR</sequence>
<evidence type="ECO:0000313" key="4">
    <source>
        <dbReference type="Proteomes" id="UP001165584"/>
    </source>
</evidence>
<evidence type="ECO:0000256" key="2">
    <source>
        <dbReference type="ARBA" id="ARBA00023002"/>
    </source>
</evidence>
<keyword evidence="2" id="KW-0560">Oxidoreductase</keyword>
<comment type="similarity">
    <text evidence="1">Belongs to the short-chain dehydrogenases/reductases (SDR) family.</text>
</comment>
<organism evidence="3 4">
    <name type="scientific">Herbiconiux aconitum</name>
    <dbReference type="NCBI Taxonomy" id="2970913"/>
    <lineage>
        <taxon>Bacteria</taxon>
        <taxon>Bacillati</taxon>
        <taxon>Actinomycetota</taxon>
        <taxon>Actinomycetes</taxon>
        <taxon>Micrococcales</taxon>
        <taxon>Microbacteriaceae</taxon>
        <taxon>Herbiconiux</taxon>
    </lineage>
</organism>
<dbReference type="InterPro" id="IPR002347">
    <property type="entry name" value="SDR_fam"/>
</dbReference>
<dbReference type="InterPro" id="IPR036291">
    <property type="entry name" value="NAD(P)-bd_dom_sf"/>
</dbReference>
<accession>A0ABT2GLE3</accession>
<dbReference type="RefSeq" id="WP_259504675.1">
    <property type="nucleotide sequence ID" value="NZ_JANLCM010000001.1"/>
</dbReference>
<gene>
    <name evidence="3" type="ORF">N1027_02240</name>
</gene>
<dbReference type="PRINTS" id="PR00081">
    <property type="entry name" value="GDHRDH"/>
</dbReference>
<dbReference type="PRINTS" id="PR00080">
    <property type="entry name" value="SDRFAMILY"/>
</dbReference>
<evidence type="ECO:0000313" key="3">
    <source>
        <dbReference type="EMBL" id="MCS5716946.1"/>
    </source>
</evidence>
<protein>
    <submittedName>
        <fullName evidence="3">SDR family oxidoreductase</fullName>
    </submittedName>
</protein>
<dbReference type="PANTHER" id="PTHR42760">
    <property type="entry name" value="SHORT-CHAIN DEHYDROGENASES/REDUCTASES FAMILY MEMBER"/>
    <property type="match status" value="1"/>
</dbReference>
<comment type="caution">
    <text evidence="3">The sequence shown here is derived from an EMBL/GenBank/DDBJ whole genome shotgun (WGS) entry which is preliminary data.</text>
</comment>
<dbReference type="Proteomes" id="UP001165584">
    <property type="component" value="Unassembled WGS sequence"/>
</dbReference>
<evidence type="ECO:0000256" key="1">
    <source>
        <dbReference type="ARBA" id="ARBA00006484"/>
    </source>
</evidence>
<dbReference type="Pfam" id="PF13561">
    <property type="entry name" value="adh_short_C2"/>
    <property type="match status" value="1"/>
</dbReference>
<dbReference type="PANTHER" id="PTHR42760:SF115">
    <property type="entry name" value="3-OXOACYL-[ACYL-CARRIER-PROTEIN] REDUCTASE FABG"/>
    <property type="match status" value="1"/>
</dbReference>
<name>A0ABT2GLE3_9MICO</name>
<dbReference type="SUPFAM" id="SSF51735">
    <property type="entry name" value="NAD(P)-binding Rossmann-fold domains"/>
    <property type="match status" value="1"/>
</dbReference>
<reference evidence="3" key="1">
    <citation type="submission" date="2022-08" db="EMBL/GenBank/DDBJ databases">
        <authorList>
            <person name="Deng Y."/>
            <person name="Han X.-F."/>
            <person name="Zhang Y.-Q."/>
        </authorList>
    </citation>
    <scope>NUCLEOTIDE SEQUENCE</scope>
    <source>
        <strain evidence="3">CPCC 205763</strain>
    </source>
</reference>
<dbReference type="EMBL" id="JANLCM010000001">
    <property type="protein sequence ID" value="MCS5716946.1"/>
    <property type="molecule type" value="Genomic_DNA"/>
</dbReference>
<dbReference type="Gene3D" id="3.40.50.720">
    <property type="entry name" value="NAD(P)-binding Rossmann-like Domain"/>
    <property type="match status" value="1"/>
</dbReference>
<proteinExistence type="inferred from homology"/>
<keyword evidence="4" id="KW-1185">Reference proteome</keyword>